<dbReference type="Proteomes" id="UP000221168">
    <property type="component" value="Unassembled WGS sequence"/>
</dbReference>
<organism evidence="1 2">
    <name type="scientific">Zhengella mangrovi</name>
    <dbReference type="NCBI Taxonomy" id="1982044"/>
    <lineage>
        <taxon>Bacteria</taxon>
        <taxon>Pseudomonadati</taxon>
        <taxon>Pseudomonadota</taxon>
        <taxon>Alphaproteobacteria</taxon>
        <taxon>Hyphomicrobiales</taxon>
        <taxon>Notoacmeibacteraceae</taxon>
        <taxon>Zhengella</taxon>
    </lineage>
</organism>
<protein>
    <submittedName>
        <fullName evidence="1">DUF2783 domain-containing protein</fullName>
    </submittedName>
</protein>
<evidence type="ECO:0000313" key="1">
    <source>
        <dbReference type="EMBL" id="PHP66819.1"/>
    </source>
</evidence>
<proteinExistence type="predicted"/>
<dbReference type="RefSeq" id="WP_099306585.1">
    <property type="nucleotide sequence ID" value="NZ_PDVP01000006.1"/>
</dbReference>
<sequence>MRREQIETIYEALAEAIDAVGAGQSEVYLAKVALALAETLDDPDRALAVIAECRTGLAG</sequence>
<name>A0A2G1QMW9_9HYPH</name>
<dbReference type="OrthoDB" id="7876042at2"/>
<dbReference type="EMBL" id="PDVP01000006">
    <property type="protein sequence ID" value="PHP66819.1"/>
    <property type="molecule type" value="Genomic_DNA"/>
</dbReference>
<dbReference type="AlphaFoldDB" id="A0A2G1QMW9"/>
<comment type="caution">
    <text evidence="1">The sequence shown here is derived from an EMBL/GenBank/DDBJ whole genome shotgun (WGS) entry which is preliminary data.</text>
</comment>
<reference evidence="1 2" key="1">
    <citation type="submission" date="2017-10" db="EMBL/GenBank/DDBJ databases">
        <title>Sedimentibacterium mangrovi gen. nov., sp. nov., a novel member of family Phyllobacteriacea isolated from mangrove sediment.</title>
        <authorList>
            <person name="Liao H."/>
            <person name="Tian Y."/>
        </authorList>
    </citation>
    <scope>NUCLEOTIDE SEQUENCE [LARGE SCALE GENOMIC DNA]</scope>
    <source>
        <strain evidence="1 2">X9-2-2</strain>
    </source>
</reference>
<accession>A0A2G1QMW9</accession>
<gene>
    <name evidence="1" type="ORF">CSC94_12000</name>
</gene>
<keyword evidence="2" id="KW-1185">Reference proteome</keyword>
<evidence type="ECO:0000313" key="2">
    <source>
        <dbReference type="Proteomes" id="UP000221168"/>
    </source>
</evidence>